<dbReference type="SMART" id="SM00346">
    <property type="entry name" value="HTH_ICLR"/>
    <property type="match status" value="1"/>
</dbReference>
<keyword evidence="1" id="KW-0805">Transcription regulation</keyword>
<gene>
    <name evidence="6" type="ORF">V6E02_09270</name>
</gene>
<dbReference type="InterPro" id="IPR036388">
    <property type="entry name" value="WH-like_DNA-bd_sf"/>
</dbReference>
<keyword evidence="3" id="KW-0804">Transcription</keyword>
<dbReference type="Pfam" id="PF09339">
    <property type="entry name" value="HTH_IclR"/>
    <property type="match status" value="1"/>
</dbReference>
<dbReference type="SUPFAM" id="SSF55781">
    <property type="entry name" value="GAF domain-like"/>
    <property type="match status" value="1"/>
</dbReference>
<feature type="domain" description="HTH iclR-type" evidence="4">
    <location>
        <begin position="10"/>
        <end position="71"/>
    </location>
</feature>
<dbReference type="PANTHER" id="PTHR30136:SF24">
    <property type="entry name" value="HTH-TYPE TRANSCRIPTIONAL REPRESSOR ALLR"/>
    <property type="match status" value="1"/>
</dbReference>
<dbReference type="InterPro" id="IPR036390">
    <property type="entry name" value="WH_DNA-bd_sf"/>
</dbReference>
<dbReference type="InterPro" id="IPR014757">
    <property type="entry name" value="Tscrpt_reg_IclR_C"/>
</dbReference>
<proteinExistence type="predicted"/>
<dbReference type="InterPro" id="IPR050707">
    <property type="entry name" value="HTH_MetabolicPath_Reg"/>
</dbReference>
<dbReference type="RefSeq" id="WP_347308513.1">
    <property type="nucleotide sequence ID" value="NZ_JBAJEX010000007.1"/>
</dbReference>
<evidence type="ECO:0000256" key="3">
    <source>
        <dbReference type="ARBA" id="ARBA00023163"/>
    </source>
</evidence>
<keyword evidence="7" id="KW-1185">Reference proteome</keyword>
<reference evidence="6 7" key="1">
    <citation type="submission" date="2024-02" db="EMBL/GenBank/DDBJ databases">
        <title>New thermophilic sulfur-oxidizing bacteria from a hot springs of the Uzon caldera (Kamchatka, Russia).</title>
        <authorList>
            <person name="Dukat A.M."/>
            <person name="Elcheninov A.G."/>
            <person name="Frolov E.N."/>
        </authorList>
    </citation>
    <scope>NUCLEOTIDE SEQUENCE [LARGE SCALE GENOMIC DNA]</scope>
    <source>
        <strain evidence="6 7">AK1</strain>
    </source>
</reference>
<evidence type="ECO:0000313" key="6">
    <source>
        <dbReference type="EMBL" id="MEO1767402.1"/>
    </source>
</evidence>
<dbReference type="PROSITE" id="PS51078">
    <property type="entry name" value="ICLR_ED"/>
    <property type="match status" value="1"/>
</dbReference>
<evidence type="ECO:0000256" key="2">
    <source>
        <dbReference type="ARBA" id="ARBA00023125"/>
    </source>
</evidence>
<evidence type="ECO:0000256" key="1">
    <source>
        <dbReference type="ARBA" id="ARBA00023015"/>
    </source>
</evidence>
<dbReference type="PROSITE" id="PS51077">
    <property type="entry name" value="HTH_ICLR"/>
    <property type="match status" value="1"/>
</dbReference>
<dbReference type="Gene3D" id="3.30.450.40">
    <property type="match status" value="1"/>
</dbReference>
<comment type="caution">
    <text evidence="6">The sequence shown here is derived from an EMBL/GenBank/DDBJ whole genome shotgun (WGS) entry which is preliminary data.</text>
</comment>
<keyword evidence="2" id="KW-0238">DNA-binding</keyword>
<protein>
    <submittedName>
        <fullName evidence="6">IclR family transcriptional regulator</fullName>
    </submittedName>
</protein>
<dbReference type="Pfam" id="PF01614">
    <property type="entry name" value="IclR_C"/>
    <property type="match status" value="1"/>
</dbReference>
<dbReference type="InterPro" id="IPR029016">
    <property type="entry name" value="GAF-like_dom_sf"/>
</dbReference>
<dbReference type="SUPFAM" id="SSF46785">
    <property type="entry name" value="Winged helix' DNA-binding domain"/>
    <property type="match status" value="1"/>
</dbReference>
<dbReference type="PANTHER" id="PTHR30136">
    <property type="entry name" value="HELIX-TURN-HELIX TRANSCRIPTIONAL REGULATOR, ICLR FAMILY"/>
    <property type="match status" value="1"/>
</dbReference>
<evidence type="ECO:0000259" key="4">
    <source>
        <dbReference type="PROSITE" id="PS51077"/>
    </source>
</evidence>
<dbReference type="Proteomes" id="UP001482231">
    <property type="component" value="Unassembled WGS sequence"/>
</dbReference>
<evidence type="ECO:0000313" key="7">
    <source>
        <dbReference type="Proteomes" id="UP001482231"/>
    </source>
</evidence>
<dbReference type="Gene3D" id="1.10.10.10">
    <property type="entry name" value="Winged helix-like DNA-binding domain superfamily/Winged helix DNA-binding domain"/>
    <property type="match status" value="1"/>
</dbReference>
<feature type="domain" description="IclR-ED" evidence="5">
    <location>
        <begin position="72"/>
        <end position="252"/>
    </location>
</feature>
<organism evidence="6 7">
    <name type="scientific">Thiobacter aerophilum</name>
    <dbReference type="NCBI Taxonomy" id="3121275"/>
    <lineage>
        <taxon>Bacteria</taxon>
        <taxon>Pseudomonadati</taxon>
        <taxon>Pseudomonadota</taxon>
        <taxon>Betaproteobacteria</taxon>
        <taxon>Burkholderiales</taxon>
        <taxon>Thiobacteraceae</taxon>
        <taxon>Thiobacter</taxon>
    </lineage>
</organism>
<name>A0ABV0EFG0_9BURK</name>
<dbReference type="EMBL" id="JBAJEX010000007">
    <property type="protein sequence ID" value="MEO1767402.1"/>
    <property type="molecule type" value="Genomic_DNA"/>
</dbReference>
<evidence type="ECO:0000259" key="5">
    <source>
        <dbReference type="PROSITE" id="PS51078"/>
    </source>
</evidence>
<accession>A0ABV0EFG0</accession>
<sequence>MSEREGKSSIQVIDRMMNLLEVLAAHPQPVNLKQLATLTGLHPSSAHRILNVMVEKGLVAKQEAGSYRLGLKLLELGNLVKARLDIRREALPYMQQLHQELGETVNLSLRHGDEMVYVERTASGRAMMRVVQVVGARAPLHITAVGKIFLAEASDEEARGYARRTGLPAYTPHTLTSEEALLEELAKVRKKHIAFDNEEAEKGVCCIGAGIRDADGNLVAGLSISAPAERFDRNWAPRVKETADAISAALGWRPPGRR</sequence>
<dbReference type="InterPro" id="IPR005471">
    <property type="entry name" value="Tscrpt_reg_IclR_N"/>
</dbReference>